<dbReference type="eggNOG" id="COG2187">
    <property type="taxonomic scope" value="Bacteria"/>
</dbReference>
<dbReference type="eggNOG" id="COG0645">
    <property type="taxonomic scope" value="Bacteria"/>
</dbReference>
<dbReference type="Gene3D" id="3.90.1200.10">
    <property type="match status" value="1"/>
</dbReference>
<dbReference type="SUPFAM" id="SSF56112">
    <property type="entry name" value="Protein kinase-like (PK-like)"/>
    <property type="match status" value="1"/>
</dbReference>
<dbReference type="STRING" id="1348657.M622_01440"/>
<dbReference type="Pfam" id="PF13671">
    <property type="entry name" value="AAA_33"/>
    <property type="match status" value="1"/>
</dbReference>
<evidence type="ECO:0000313" key="3">
    <source>
        <dbReference type="Proteomes" id="UP000015455"/>
    </source>
</evidence>
<name>S9ZSA3_9RHOO</name>
<proteinExistence type="predicted"/>
<dbReference type="InterPro" id="IPR027417">
    <property type="entry name" value="P-loop_NTPase"/>
</dbReference>
<dbReference type="Proteomes" id="UP000015455">
    <property type="component" value="Unassembled WGS sequence"/>
</dbReference>
<dbReference type="PATRIC" id="fig|1348657.5.peg.293"/>
<gene>
    <name evidence="2" type="ORF">M622_01440</name>
</gene>
<organism evidence="2 3">
    <name type="scientific">Thauera terpenica 58Eu</name>
    <dbReference type="NCBI Taxonomy" id="1348657"/>
    <lineage>
        <taxon>Bacteria</taxon>
        <taxon>Pseudomonadati</taxon>
        <taxon>Pseudomonadota</taxon>
        <taxon>Betaproteobacteria</taxon>
        <taxon>Rhodocyclales</taxon>
        <taxon>Zoogloeaceae</taxon>
        <taxon>Thauera</taxon>
    </lineage>
</organism>
<reference evidence="2 3" key="1">
    <citation type="submission" date="2013-06" db="EMBL/GenBank/DDBJ databases">
        <title>Draft genome sequence of Thauera terpenica.</title>
        <authorList>
            <person name="Liu B."/>
            <person name="Frostegard A.H."/>
            <person name="Shapleigh J.P."/>
        </authorList>
    </citation>
    <scope>NUCLEOTIDE SEQUENCE [LARGE SCALE GENOMIC DNA]</scope>
    <source>
        <strain evidence="2 3">58Eu</strain>
    </source>
</reference>
<dbReference type="PANTHER" id="PTHR43883:SF1">
    <property type="entry name" value="GLUCONOKINASE"/>
    <property type="match status" value="1"/>
</dbReference>
<evidence type="ECO:0000259" key="1">
    <source>
        <dbReference type="Pfam" id="PF01636"/>
    </source>
</evidence>
<dbReference type="OrthoDB" id="9810277at2"/>
<sequence length="542" mass="58501">MNIDDQLMHALMQPGVLPDSAGGVELIETHVSWVLLAGEYAWKLKKPLDLGFLDFSTLERRRVACEDELRLNQRTLPEVYLAVVPVWRTAQGIRVAAAGEGAGADTAQATLVDYLVRMRRFDQAGLFSNLLAAGQLEPTLFDRLARHVADFHAAAAVAQPGGRFGGATAVHAPVQQNFDQIRERVQDPALLAELARVEAWATAQFAALASTFDARLAEGRVRECHGDMHLGNLVVLDGEARLFDAIEFSAELRWTDVIADVAFLVMDLQARGETALGGRFLNAWLERSGDYAGLRVLPYYLSYRAMVRAKIGAIRASQLEGEARAQCLDECGRYLALAAAQMRAPAPALLIASGLSGAGKTSQSQPLLESHGVIRVRADVERKRLFGLAPEARSGSGVDAGLYTAEASIRTYARLAELARAVLEAGHAVLVDASFLKRAQRQDFAALAEELGVPFVILAFDAPLELLRERVRQRAQAGTDASEADLAVLDSQCRTREALDAGELARTLHIDTRSAPDWQALAAALSALWPAAGSSADPRPGG</sequence>
<dbReference type="Pfam" id="PF01636">
    <property type="entry name" value="APH"/>
    <property type="match status" value="1"/>
</dbReference>
<dbReference type="SUPFAM" id="SSF52540">
    <property type="entry name" value="P-loop containing nucleoside triphosphate hydrolases"/>
    <property type="match status" value="1"/>
</dbReference>
<comment type="caution">
    <text evidence="2">The sequence shown here is derived from an EMBL/GenBank/DDBJ whole genome shotgun (WGS) entry which is preliminary data.</text>
</comment>
<accession>S9ZSA3</accession>
<dbReference type="Gene3D" id="3.40.50.300">
    <property type="entry name" value="P-loop containing nucleotide triphosphate hydrolases"/>
    <property type="match status" value="1"/>
</dbReference>
<dbReference type="EMBL" id="ATJV01000001">
    <property type="protein sequence ID" value="EPZ17461.1"/>
    <property type="molecule type" value="Genomic_DNA"/>
</dbReference>
<keyword evidence="3" id="KW-1185">Reference proteome</keyword>
<dbReference type="PANTHER" id="PTHR43883">
    <property type="entry name" value="SLR0207 PROTEIN"/>
    <property type="match status" value="1"/>
</dbReference>
<dbReference type="InterPro" id="IPR052732">
    <property type="entry name" value="Cell-binding_unc_protein"/>
</dbReference>
<evidence type="ECO:0000313" key="2">
    <source>
        <dbReference type="EMBL" id="EPZ17461.1"/>
    </source>
</evidence>
<dbReference type="AlphaFoldDB" id="S9ZSA3"/>
<dbReference type="InterPro" id="IPR011009">
    <property type="entry name" value="Kinase-like_dom_sf"/>
</dbReference>
<dbReference type="InterPro" id="IPR002575">
    <property type="entry name" value="Aminoglycoside_PTrfase"/>
</dbReference>
<feature type="domain" description="Aminoglycoside phosphotransferase" evidence="1">
    <location>
        <begin position="138"/>
        <end position="296"/>
    </location>
</feature>
<dbReference type="RefSeq" id="WP_021247750.1">
    <property type="nucleotide sequence ID" value="NZ_ATJV01000001.1"/>
</dbReference>
<protein>
    <recommendedName>
        <fullName evidence="1">Aminoglycoside phosphotransferase domain-containing protein</fullName>
    </recommendedName>
</protein>